<dbReference type="InterPro" id="IPR008972">
    <property type="entry name" value="Cupredoxin"/>
</dbReference>
<accession>A0AAW0DEB5</accession>
<evidence type="ECO:0000256" key="1">
    <source>
        <dbReference type="SAM" id="SignalP"/>
    </source>
</evidence>
<feature type="signal peptide" evidence="1">
    <location>
        <begin position="1"/>
        <end position="20"/>
    </location>
</feature>
<evidence type="ECO:0008006" key="4">
    <source>
        <dbReference type="Google" id="ProtNLM"/>
    </source>
</evidence>
<organism evidence="2 3">
    <name type="scientific">Paramarasmius palmivorus</name>
    <dbReference type="NCBI Taxonomy" id="297713"/>
    <lineage>
        <taxon>Eukaryota</taxon>
        <taxon>Fungi</taxon>
        <taxon>Dikarya</taxon>
        <taxon>Basidiomycota</taxon>
        <taxon>Agaricomycotina</taxon>
        <taxon>Agaricomycetes</taxon>
        <taxon>Agaricomycetidae</taxon>
        <taxon>Agaricales</taxon>
        <taxon>Marasmiineae</taxon>
        <taxon>Marasmiaceae</taxon>
        <taxon>Paramarasmius</taxon>
    </lineage>
</organism>
<dbReference type="Proteomes" id="UP001383192">
    <property type="component" value="Unassembled WGS sequence"/>
</dbReference>
<reference evidence="2 3" key="1">
    <citation type="submission" date="2024-01" db="EMBL/GenBank/DDBJ databases">
        <title>A draft genome for a cacao thread blight-causing isolate of Paramarasmius palmivorus.</title>
        <authorList>
            <person name="Baruah I.K."/>
            <person name="Bukari Y."/>
            <person name="Amoako-Attah I."/>
            <person name="Meinhardt L.W."/>
            <person name="Bailey B.A."/>
            <person name="Cohen S.P."/>
        </authorList>
    </citation>
    <scope>NUCLEOTIDE SEQUENCE [LARGE SCALE GENOMIC DNA]</scope>
    <source>
        <strain evidence="2 3">GH-12</strain>
    </source>
</reference>
<dbReference type="InterPro" id="IPR052953">
    <property type="entry name" value="Ser-rich/MCO-related"/>
</dbReference>
<dbReference type="CDD" id="cd00920">
    <property type="entry name" value="Cupredoxin"/>
    <property type="match status" value="2"/>
</dbReference>
<protein>
    <recommendedName>
        <fullName evidence="4">Cupredoxin</fullName>
    </recommendedName>
</protein>
<dbReference type="SUPFAM" id="SSF49503">
    <property type="entry name" value="Cupredoxins"/>
    <property type="match status" value="2"/>
</dbReference>
<dbReference type="EMBL" id="JAYKXP010000017">
    <property type="protein sequence ID" value="KAK7049361.1"/>
    <property type="molecule type" value="Genomic_DNA"/>
</dbReference>
<sequence>MFSHKSLLALLAATIPLAHSATFDVVVGGPGVLKFEPEFVNANVGDVVRFTFKQKNHTVTQSTLQSPCSPLADGIDSGFIPVADAVTANFPVAELTVDNTEPMWMYCRQGNHCQQGMVFAVNPGDKFGEFKGAATGNPTGTSASPSGSAPASGVVTVTATVTVSGGQTVTTTYASFPGSSAPTAATSTDHKVVVGGPGKLTYEPSNINAQVGDTVTFEFRQKNHTVTQSTFNEPCRALSLTSTTGEIGFDSGFMPVADGATNFPTYTIKINDTKPIWTYCRQGNHCGSGMVFSINAVAPNTFDAFQAKAMQINGTGSNNGSSQDNAAASTRLYSAGTLVLAVVGALLGSLL</sequence>
<dbReference type="PANTHER" id="PTHR34883">
    <property type="entry name" value="SERINE-RICH PROTEIN, PUTATIVE-RELATED-RELATED"/>
    <property type="match status" value="1"/>
</dbReference>
<feature type="chain" id="PRO_5043945483" description="Cupredoxin" evidence="1">
    <location>
        <begin position="21"/>
        <end position="351"/>
    </location>
</feature>
<keyword evidence="3" id="KW-1185">Reference proteome</keyword>
<keyword evidence="1" id="KW-0732">Signal</keyword>
<evidence type="ECO:0000313" key="2">
    <source>
        <dbReference type="EMBL" id="KAK7049361.1"/>
    </source>
</evidence>
<name>A0AAW0DEB5_9AGAR</name>
<proteinExistence type="predicted"/>
<gene>
    <name evidence="2" type="ORF">VNI00_005962</name>
</gene>
<dbReference type="Gene3D" id="2.60.40.420">
    <property type="entry name" value="Cupredoxins - blue copper proteins"/>
    <property type="match status" value="2"/>
</dbReference>
<dbReference type="AlphaFoldDB" id="A0AAW0DEB5"/>
<evidence type="ECO:0000313" key="3">
    <source>
        <dbReference type="Proteomes" id="UP001383192"/>
    </source>
</evidence>
<dbReference type="PANTHER" id="PTHR34883:SF4">
    <property type="entry name" value="CUPREDOXIN"/>
    <property type="match status" value="1"/>
</dbReference>
<comment type="caution">
    <text evidence="2">The sequence shown here is derived from an EMBL/GenBank/DDBJ whole genome shotgun (WGS) entry which is preliminary data.</text>
</comment>